<keyword evidence="1" id="KW-0472">Membrane</keyword>
<dbReference type="GO" id="GO:0004497">
    <property type="term" value="F:monooxygenase activity"/>
    <property type="evidence" value="ECO:0007669"/>
    <property type="project" value="InterPro"/>
</dbReference>
<dbReference type="Gene3D" id="1.10.630.10">
    <property type="entry name" value="Cytochrome P450"/>
    <property type="match status" value="1"/>
</dbReference>
<reference evidence="2 3" key="1">
    <citation type="submission" date="2016-03" db="EMBL/GenBank/DDBJ databases">
        <title>Comparative genomics of the ectomycorrhizal sister species Rhizopogon vinicolor and Rhizopogon vesiculosus (Basidiomycota: Boletales) reveals a divergence of the mating type B locus.</title>
        <authorList>
            <person name="Mujic A.B."/>
            <person name="Kuo A."/>
            <person name="Tritt A."/>
            <person name="Lipzen A."/>
            <person name="Chen C."/>
            <person name="Johnson J."/>
            <person name="Sharma A."/>
            <person name="Barry K."/>
            <person name="Grigoriev I.V."/>
            <person name="Spatafora J.W."/>
        </authorList>
    </citation>
    <scope>NUCLEOTIDE SEQUENCE [LARGE SCALE GENOMIC DNA]</scope>
    <source>
        <strain evidence="2 3">AM-OR11-056</strain>
    </source>
</reference>
<keyword evidence="1" id="KW-0812">Transmembrane</keyword>
<gene>
    <name evidence="2" type="ORF">AZE42_10453</name>
</gene>
<evidence type="ECO:0000313" key="2">
    <source>
        <dbReference type="EMBL" id="OJA11552.1"/>
    </source>
</evidence>
<organism evidence="2 3">
    <name type="scientific">Rhizopogon vesiculosus</name>
    <dbReference type="NCBI Taxonomy" id="180088"/>
    <lineage>
        <taxon>Eukaryota</taxon>
        <taxon>Fungi</taxon>
        <taxon>Dikarya</taxon>
        <taxon>Basidiomycota</taxon>
        <taxon>Agaricomycotina</taxon>
        <taxon>Agaricomycetes</taxon>
        <taxon>Agaricomycetidae</taxon>
        <taxon>Boletales</taxon>
        <taxon>Suillineae</taxon>
        <taxon>Rhizopogonaceae</taxon>
        <taxon>Rhizopogon</taxon>
    </lineage>
</organism>
<dbReference type="EMBL" id="LVVM01005014">
    <property type="protein sequence ID" value="OJA11552.1"/>
    <property type="molecule type" value="Genomic_DNA"/>
</dbReference>
<keyword evidence="1" id="KW-1133">Transmembrane helix</keyword>
<dbReference type="OrthoDB" id="2690171at2759"/>
<evidence type="ECO:0000313" key="3">
    <source>
        <dbReference type="Proteomes" id="UP000183567"/>
    </source>
</evidence>
<evidence type="ECO:0000256" key="1">
    <source>
        <dbReference type="SAM" id="Phobius"/>
    </source>
</evidence>
<dbReference type="SUPFAM" id="SSF48264">
    <property type="entry name" value="Cytochrome P450"/>
    <property type="match status" value="1"/>
</dbReference>
<sequence length="163" mass="18027">MEAPTIAMPVPSDTPFTPGTIIVRPVSAFDVACILAALWALVKVLRAARWRMKTTQLQGPPRTSIIYGVSKDLVASTNSGAMYERWAEEYGVAYNIPTILGRSAIVLCDPKAIAHFYARETWTYVLTPLSSTAIEGLVGKGLLWAQGESHRRFLSKFCQRLIR</sequence>
<accession>A0A1J8QDW9</accession>
<dbReference type="GO" id="GO:0005506">
    <property type="term" value="F:iron ion binding"/>
    <property type="evidence" value="ECO:0007669"/>
    <property type="project" value="InterPro"/>
</dbReference>
<dbReference type="STRING" id="180088.A0A1J8QDW9"/>
<comment type="caution">
    <text evidence="2">The sequence shown here is derived from an EMBL/GenBank/DDBJ whole genome shotgun (WGS) entry which is preliminary data.</text>
</comment>
<keyword evidence="3" id="KW-1185">Reference proteome</keyword>
<proteinExistence type="predicted"/>
<dbReference type="AlphaFoldDB" id="A0A1J8QDW9"/>
<feature type="transmembrane region" description="Helical" evidence="1">
    <location>
        <begin position="21"/>
        <end position="42"/>
    </location>
</feature>
<protein>
    <recommendedName>
        <fullName evidence="4">Cytochrome P450</fullName>
    </recommendedName>
</protein>
<name>A0A1J8QDW9_9AGAM</name>
<dbReference type="GO" id="GO:0020037">
    <property type="term" value="F:heme binding"/>
    <property type="evidence" value="ECO:0007669"/>
    <property type="project" value="InterPro"/>
</dbReference>
<evidence type="ECO:0008006" key="4">
    <source>
        <dbReference type="Google" id="ProtNLM"/>
    </source>
</evidence>
<dbReference type="Proteomes" id="UP000183567">
    <property type="component" value="Unassembled WGS sequence"/>
</dbReference>
<dbReference type="InterPro" id="IPR036396">
    <property type="entry name" value="Cyt_P450_sf"/>
</dbReference>
<dbReference type="GO" id="GO:0016705">
    <property type="term" value="F:oxidoreductase activity, acting on paired donors, with incorporation or reduction of molecular oxygen"/>
    <property type="evidence" value="ECO:0007669"/>
    <property type="project" value="InterPro"/>
</dbReference>